<dbReference type="Proteomes" id="UP000283817">
    <property type="component" value="Unassembled WGS sequence"/>
</dbReference>
<dbReference type="RefSeq" id="WP_128410118.1">
    <property type="nucleotide sequence ID" value="NZ_SBHX01000017.1"/>
</dbReference>
<organism evidence="1 2">
    <name type="scientific">Rhizobium leguminosarum</name>
    <dbReference type="NCBI Taxonomy" id="384"/>
    <lineage>
        <taxon>Bacteria</taxon>
        <taxon>Pseudomonadati</taxon>
        <taxon>Pseudomonadota</taxon>
        <taxon>Alphaproteobacteria</taxon>
        <taxon>Hyphomicrobiales</taxon>
        <taxon>Rhizobiaceae</taxon>
        <taxon>Rhizobium/Agrobacterium group</taxon>
        <taxon>Rhizobium</taxon>
    </lineage>
</organism>
<dbReference type="AlphaFoldDB" id="A0A444I7S9"/>
<evidence type="ECO:0000313" key="1">
    <source>
        <dbReference type="EMBL" id="RWX34183.1"/>
    </source>
</evidence>
<accession>A0A444I7S9</accession>
<protein>
    <submittedName>
        <fullName evidence="1">Uncharacterized protein</fullName>
    </submittedName>
</protein>
<dbReference type="EMBL" id="SBHX01000017">
    <property type="protein sequence ID" value="RWX34183.1"/>
    <property type="molecule type" value="Genomic_DNA"/>
</dbReference>
<proteinExistence type="predicted"/>
<comment type="caution">
    <text evidence="1">The sequence shown here is derived from an EMBL/GenBank/DDBJ whole genome shotgun (WGS) entry which is preliminary data.</text>
</comment>
<gene>
    <name evidence="1" type="ORF">EHI47_07225</name>
</gene>
<reference evidence="1 2" key="1">
    <citation type="submission" date="2019-01" db="EMBL/GenBank/DDBJ databases">
        <title>RHIZO-ID as a novel technology for direct rhizobia identification.</title>
        <authorList>
            <person name="De Meyer S.E."/>
        </authorList>
    </citation>
    <scope>NUCLEOTIDE SEQUENCE [LARGE SCALE GENOMIC DNA]</scope>
    <source>
        <strain evidence="1 2">WSM448</strain>
    </source>
</reference>
<evidence type="ECO:0000313" key="2">
    <source>
        <dbReference type="Proteomes" id="UP000283817"/>
    </source>
</evidence>
<sequence>MFKIIHTMFSESQDQMNMALRVENPLTGMRYTFRLGLTRDTLSRLDDVEAYSRRVEGYRRSIELSANP</sequence>
<name>A0A444I7S9_RHILE</name>